<feature type="domain" description="DNA methylase adenine-specific" evidence="4">
    <location>
        <begin position="174"/>
        <end position="391"/>
    </location>
</feature>
<evidence type="ECO:0000313" key="5">
    <source>
        <dbReference type="EMBL" id="QGK68920.1"/>
    </source>
</evidence>
<dbReference type="Gene3D" id="3.40.50.150">
    <property type="entry name" value="Vaccinia Virus protein VP39"/>
    <property type="match status" value="1"/>
</dbReference>
<dbReference type="PRINTS" id="PR00507">
    <property type="entry name" value="N12N6MTFRASE"/>
</dbReference>
<dbReference type="Pfam" id="PF02384">
    <property type="entry name" value="N6_Mtase"/>
    <property type="match status" value="1"/>
</dbReference>
<dbReference type="InterPro" id="IPR052916">
    <property type="entry name" value="Type-I_RE_MTase_Subunit"/>
</dbReference>
<dbReference type="InterPro" id="IPR003356">
    <property type="entry name" value="DNA_methylase_A-5"/>
</dbReference>
<reference evidence="6" key="1">
    <citation type="submission" date="2019-11" db="EMBL/GenBank/DDBJ databases">
        <title>The complete genome sequence of Saccharopolyspora sp. E2A.</title>
        <authorList>
            <person name="Zhang G."/>
        </authorList>
    </citation>
    <scope>NUCLEOTIDE SEQUENCE [LARGE SCALE GENOMIC DNA]</scope>
    <source>
        <strain evidence="6">E2A</strain>
    </source>
</reference>
<feature type="compositionally biased region" description="Polar residues" evidence="3">
    <location>
        <begin position="425"/>
        <end position="436"/>
    </location>
</feature>
<dbReference type="GO" id="GO:0009307">
    <property type="term" value="P:DNA restriction-modification system"/>
    <property type="evidence" value="ECO:0007669"/>
    <property type="project" value="UniProtKB-KW"/>
</dbReference>
<dbReference type="Proteomes" id="UP000371041">
    <property type="component" value="Chromosome"/>
</dbReference>
<evidence type="ECO:0000256" key="3">
    <source>
        <dbReference type="SAM" id="MobiDB-lite"/>
    </source>
</evidence>
<dbReference type="EMBL" id="CP045929">
    <property type="protein sequence ID" value="QGK68920.1"/>
    <property type="molecule type" value="Genomic_DNA"/>
</dbReference>
<dbReference type="AlphaFoldDB" id="A0A5Q3Q516"/>
<dbReference type="KEGG" id="sace:GIY23_04650"/>
<dbReference type="GO" id="GO:0008170">
    <property type="term" value="F:N-methyltransferase activity"/>
    <property type="evidence" value="ECO:0007669"/>
    <property type="project" value="InterPro"/>
</dbReference>
<keyword evidence="1" id="KW-0680">Restriction system</keyword>
<evidence type="ECO:0000259" key="4">
    <source>
        <dbReference type="Pfam" id="PF02384"/>
    </source>
</evidence>
<dbReference type="RefSeq" id="WP_154075523.1">
    <property type="nucleotide sequence ID" value="NZ_CP045929.1"/>
</dbReference>
<dbReference type="GO" id="GO:0032259">
    <property type="term" value="P:methylation"/>
    <property type="evidence" value="ECO:0007669"/>
    <property type="project" value="UniProtKB-KW"/>
</dbReference>
<proteinExistence type="predicted"/>
<dbReference type="InterPro" id="IPR044946">
    <property type="entry name" value="Restrct_endonuc_typeI_TRD_sf"/>
</dbReference>
<keyword evidence="6" id="KW-1185">Reference proteome</keyword>
<dbReference type="PANTHER" id="PTHR42998">
    <property type="entry name" value="TYPE I RESTRICTION ENZYME HINDVIIP M PROTEIN-RELATED"/>
    <property type="match status" value="1"/>
</dbReference>
<evidence type="ECO:0000313" key="6">
    <source>
        <dbReference type="Proteomes" id="UP000371041"/>
    </source>
</evidence>
<dbReference type="SUPFAM" id="SSF53335">
    <property type="entry name" value="S-adenosyl-L-methionine-dependent methyltransferases"/>
    <property type="match status" value="1"/>
</dbReference>
<name>A0A5Q3Q516_9PSEU</name>
<keyword evidence="5" id="KW-0489">Methyltransferase</keyword>
<dbReference type="PANTHER" id="PTHR42998:SF1">
    <property type="entry name" value="TYPE I RESTRICTION ENZYME HINDI METHYLASE SUBUNIT"/>
    <property type="match status" value="1"/>
</dbReference>
<dbReference type="REBASE" id="376884">
    <property type="entry name" value="M.SspE2AORF4650P"/>
</dbReference>
<evidence type="ECO:0000256" key="2">
    <source>
        <dbReference type="ARBA" id="ARBA00023125"/>
    </source>
</evidence>
<keyword evidence="2" id="KW-0238">DNA-binding</keyword>
<dbReference type="Gene3D" id="3.90.220.20">
    <property type="entry name" value="DNA methylase specificity domains"/>
    <property type="match status" value="1"/>
</dbReference>
<feature type="region of interest" description="Disordered" evidence="3">
    <location>
        <begin position="422"/>
        <end position="441"/>
    </location>
</feature>
<dbReference type="SUPFAM" id="SSF116734">
    <property type="entry name" value="DNA methylase specificity domain"/>
    <property type="match status" value="1"/>
</dbReference>
<protein>
    <submittedName>
        <fullName evidence="5">N-6 DNA methylase</fullName>
    </submittedName>
</protein>
<gene>
    <name evidence="5" type="ORF">GIY23_04650</name>
</gene>
<keyword evidence="5" id="KW-0808">Transferase</keyword>
<sequence>MTEALSAAEIARLAGVGRAAVTNWRKRHEDFPRPLPGSTGAARFDAELTRQWLRAHGKLGEQPLADILRDAAERLGDDLAVGDAIIGATRARELESTGATGREDDVVRLLADSDVSTIEEFVADWAARRGVGPSPAPELADLMYRLSGGGRVLDPFCRGGELLRPAAAQKYPVRGQCLDEVSARVTSAVLRLHADAARIDTGHALRADATEDEVFPAVLTVPPWGEKDWSGEDVQFDARWEFGLPPRTSSELAWVQHAVAHLDEQGTAVVALPAGVGVHRAGRRVRAELVRRGALRAVVGLPTGAFRSSAAPSVLWVLRRPSEASGVLMVDGAHARANGALDWDELLETALPAWEEFDASADCPEQQGVCGVVSAIDLLDEAVDLSPARHLAATVQTDVPGLRTLRGQVADVVGQLPELIPAIEPSSSPRGPTTSVGELGSTPALTVHRQSASVPDGKELPALTARDVVSARAPSGQWGGRDPIWLRPDDVVLPMMGGRLTSRVIDDEKGVLGPQVWLLRVDPELVDPWFLAGFLRCSANLALTSGSVTARLDVRRVELPRLPIDEQRVYGEAFRSAMRLDEVLDEARRVGTDLVTGVIDGLAGGALRPVSDSGDTG</sequence>
<evidence type="ECO:0000256" key="1">
    <source>
        <dbReference type="ARBA" id="ARBA00022747"/>
    </source>
</evidence>
<dbReference type="InterPro" id="IPR029063">
    <property type="entry name" value="SAM-dependent_MTases_sf"/>
</dbReference>
<dbReference type="GO" id="GO:0003677">
    <property type="term" value="F:DNA binding"/>
    <property type="evidence" value="ECO:0007669"/>
    <property type="project" value="UniProtKB-KW"/>
</dbReference>
<accession>A0A5Q3Q516</accession>
<organism evidence="5 6">
    <name type="scientific">Allosaccharopolyspora coralli</name>
    <dbReference type="NCBI Taxonomy" id="2665642"/>
    <lineage>
        <taxon>Bacteria</taxon>
        <taxon>Bacillati</taxon>
        <taxon>Actinomycetota</taxon>
        <taxon>Actinomycetes</taxon>
        <taxon>Pseudonocardiales</taxon>
        <taxon>Pseudonocardiaceae</taxon>
        <taxon>Allosaccharopolyspora</taxon>
    </lineage>
</organism>